<dbReference type="InterPro" id="IPR000014">
    <property type="entry name" value="PAS"/>
</dbReference>
<dbReference type="Proteomes" id="UP000000483">
    <property type="component" value="Chromosome"/>
</dbReference>
<dbReference type="PRINTS" id="PR00344">
    <property type="entry name" value="BCTRLSENSOR"/>
</dbReference>
<dbReference type="Gene3D" id="6.10.340.10">
    <property type="match status" value="1"/>
</dbReference>
<dbReference type="EMBL" id="CP002629">
    <property type="protein sequence ID" value="AEB10452.1"/>
    <property type="molecule type" value="Genomic_DNA"/>
</dbReference>
<evidence type="ECO:0000256" key="7">
    <source>
        <dbReference type="ARBA" id="ARBA00022741"/>
    </source>
</evidence>
<dbReference type="CDD" id="cd00075">
    <property type="entry name" value="HATPase"/>
    <property type="match status" value="1"/>
</dbReference>
<dbReference type="GO" id="GO:0005524">
    <property type="term" value="F:ATP binding"/>
    <property type="evidence" value="ECO:0007669"/>
    <property type="project" value="UniProtKB-KW"/>
</dbReference>
<dbReference type="Gene3D" id="1.10.287.130">
    <property type="match status" value="1"/>
</dbReference>
<dbReference type="Pfam" id="PF00672">
    <property type="entry name" value="HAMP"/>
    <property type="match status" value="1"/>
</dbReference>
<dbReference type="InterPro" id="IPR003661">
    <property type="entry name" value="HisK_dim/P_dom"/>
</dbReference>
<dbReference type="InterPro" id="IPR003660">
    <property type="entry name" value="HAMP_dom"/>
</dbReference>
<dbReference type="Gene3D" id="3.30.450.20">
    <property type="entry name" value="PAS domain"/>
    <property type="match status" value="2"/>
</dbReference>
<dbReference type="InterPro" id="IPR000700">
    <property type="entry name" value="PAS-assoc_C"/>
</dbReference>
<evidence type="ECO:0000256" key="2">
    <source>
        <dbReference type="ARBA" id="ARBA00004236"/>
    </source>
</evidence>
<feature type="domain" description="PAC" evidence="14">
    <location>
        <begin position="316"/>
        <end position="368"/>
    </location>
</feature>
<feature type="transmembrane region" description="Helical" evidence="12">
    <location>
        <begin position="6"/>
        <end position="29"/>
    </location>
</feature>
<dbReference type="CDD" id="cd00130">
    <property type="entry name" value="PAS"/>
    <property type="match status" value="1"/>
</dbReference>
<dbReference type="Pfam" id="PF08448">
    <property type="entry name" value="PAS_4"/>
    <property type="match status" value="1"/>
</dbReference>
<reference evidence="17" key="2">
    <citation type="submission" date="2011-03" db="EMBL/GenBank/DDBJ databases">
        <title>The complete genome of Desulfobacca acetoxidans DSM 11109.</title>
        <authorList>
            <consortium name="US DOE Joint Genome Institute (JGI-PGF)"/>
            <person name="Lucas S."/>
            <person name="Copeland A."/>
            <person name="Lapidus A."/>
            <person name="Bruce D."/>
            <person name="Goodwin L."/>
            <person name="Pitluck S."/>
            <person name="Peters L."/>
            <person name="Kyrpides N."/>
            <person name="Mavromatis K."/>
            <person name="Ivanova N."/>
            <person name="Ovchinnikova G."/>
            <person name="Teshima H."/>
            <person name="Detter J.C."/>
            <person name="Han C."/>
            <person name="Land M."/>
            <person name="Hauser L."/>
            <person name="Markowitz V."/>
            <person name="Cheng J.-F."/>
            <person name="Hugenholtz P."/>
            <person name="Woyke T."/>
            <person name="Wu D."/>
            <person name="Spring S."/>
            <person name="Schueler E."/>
            <person name="Brambilla E."/>
            <person name="Klenk H.-P."/>
            <person name="Eisen J.A."/>
        </authorList>
    </citation>
    <scope>NUCLEOTIDE SEQUENCE [LARGE SCALE GENOMIC DNA]</scope>
    <source>
        <strain evidence="17">ATCC 700848 / DSM 11109 / ASRB2</strain>
    </source>
</reference>
<keyword evidence="9" id="KW-0067">ATP-binding</keyword>
<dbReference type="FunFam" id="1.10.287.130:FF:000008">
    <property type="entry name" value="Two-component sensor histidine kinase"/>
    <property type="match status" value="1"/>
</dbReference>
<evidence type="ECO:0000313" key="16">
    <source>
        <dbReference type="EMBL" id="AEB10452.1"/>
    </source>
</evidence>
<keyword evidence="10" id="KW-0902">Two-component regulatory system</keyword>
<evidence type="ECO:0000259" key="13">
    <source>
        <dbReference type="PROSITE" id="PS50109"/>
    </source>
</evidence>
<dbReference type="FunFam" id="3.30.565.10:FF:000006">
    <property type="entry name" value="Sensor histidine kinase WalK"/>
    <property type="match status" value="1"/>
</dbReference>
<sequence>MRRKKIIWHLYPPFLGITLISLLVTTVYVTRFWRQLYQEQLTTDLVKQARLAEAQINPLLNAYEYSSLDESAKYLGQQTGIRFTVMLPDGKVVGDSAYDPAKMENHADRPEFQEARKGAVGISVRQSYTLEERMIYAALPIRVKDRITGIMRAALPVTYVDKILREIYLKIIAGGLVIILVAAIVIYSITRRLSRPLTEINRGAERFARGDLSSKVPVPEAAELASLAEALNNMAAQLDDRFRTILRQRQEQEAILASMVEGVVAVDMNDRLITLNKAGSRLLMVNPEVAKGQSIQEIIRNQELQRFLQQTRTATIPVEGELTLNGLSERIIQLHGSKLLDAQGKVIGVLLVMNDVTKMRRLERIRRDFVANVSHELRTPITSIKGFVETLQSGAIYEPDNAVHFLNIMARQADRLNQIIEDLLTLSRIEQEEEEGKVTLTWKPLKTVLQAAIQVCEVRAAEKQITISLSCPDNLQARINPPLLEEAVVNLIDNAIKYSPPETAVAVTAEPATEKVLIRVRDQGRGIALEHLPRLFERFYRVDTSRSRKVGGTGLGLAIVKHIAQAHDGWVTVDSTLGQGSVFTLHLPLSA</sequence>
<dbReference type="RefSeq" id="WP_013707561.1">
    <property type="nucleotide sequence ID" value="NC_015388.1"/>
</dbReference>
<dbReference type="NCBIfam" id="TIGR00229">
    <property type="entry name" value="sensory_box"/>
    <property type="match status" value="1"/>
</dbReference>
<dbReference type="PROSITE" id="PS50113">
    <property type="entry name" value="PAC"/>
    <property type="match status" value="1"/>
</dbReference>
<dbReference type="PANTHER" id="PTHR45453:SF1">
    <property type="entry name" value="PHOSPHATE REGULON SENSOR PROTEIN PHOR"/>
    <property type="match status" value="1"/>
</dbReference>
<comment type="subcellular location">
    <subcellularLocation>
        <location evidence="2">Cell membrane</location>
    </subcellularLocation>
</comment>
<reference evidence="16 17" key="1">
    <citation type="journal article" date="2011" name="Stand. Genomic Sci.">
        <title>Complete genome sequence of the acetate-degrading sulfate reducer Desulfobacca acetoxidans type strain (ASRB2).</title>
        <authorList>
            <person name="Goker M."/>
            <person name="Teshima H."/>
            <person name="Lapidus A."/>
            <person name="Nolan M."/>
            <person name="Lucas S."/>
            <person name="Hammon N."/>
            <person name="Deshpande S."/>
            <person name="Cheng J.F."/>
            <person name="Tapia R."/>
            <person name="Han C."/>
            <person name="Goodwin L."/>
            <person name="Pitluck S."/>
            <person name="Huntemann M."/>
            <person name="Liolios K."/>
            <person name="Ivanova N."/>
            <person name="Pagani I."/>
            <person name="Mavromatis K."/>
            <person name="Ovchinikova G."/>
            <person name="Pati A."/>
            <person name="Chen A."/>
            <person name="Palaniappan K."/>
            <person name="Land M."/>
            <person name="Hauser L."/>
            <person name="Brambilla E.M."/>
            <person name="Rohde M."/>
            <person name="Spring S."/>
            <person name="Detter J.C."/>
            <person name="Woyke T."/>
            <person name="Bristow J."/>
            <person name="Eisen J.A."/>
            <person name="Markowitz V."/>
            <person name="Hugenholtz P."/>
            <person name="Kyrpides N.C."/>
            <person name="Klenk H.P."/>
        </authorList>
    </citation>
    <scope>NUCLEOTIDE SEQUENCE [LARGE SCALE GENOMIC DNA]</scope>
    <source>
        <strain evidence="17">ATCC 700848 / DSM 11109 / ASRB2</strain>
    </source>
</reference>
<dbReference type="InterPro" id="IPR035965">
    <property type="entry name" value="PAS-like_dom_sf"/>
</dbReference>
<keyword evidence="4" id="KW-1003">Cell membrane</keyword>
<dbReference type="PROSITE" id="PS50885">
    <property type="entry name" value="HAMP"/>
    <property type="match status" value="1"/>
</dbReference>
<dbReference type="SMART" id="SM00091">
    <property type="entry name" value="PAS"/>
    <property type="match status" value="1"/>
</dbReference>
<evidence type="ECO:0000256" key="11">
    <source>
        <dbReference type="ARBA" id="ARBA00023136"/>
    </source>
</evidence>
<dbReference type="SUPFAM" id="SSF55785">
    <property type="entry name" value="PYP-like sensor domain (PAS domain)"/>
    <property type="match status" value="1"/>
</dbReference>
<evidence type="ECO:0000256" key="8">
    <source>
        <dbReference type="ARBA" id="ARBA00022777"/>
    </source>
</evidence>
<dbReference type="InterPro" id="IPR036097">
    <property type="entry name" value="HisK_dim/P_sf"/>
</dbReference>
<name>F2NDV5_DESAR</name>
<dbReference type="InterPro" id="IPR013656">
    <property type="entry name" value="PAS_4"/>
</dbReference>
<dbReference type="PROSITE" id="PS50109">
    <property type="entry name" value="HIS_KIN"/>
    <property type="match status" value="1"/>
</dbReference>
<dbReference type="GO" id="GO:0000155">
    <property type="term" value="F:phosphorelay sensor kinase activity"/>
    <property type="evidence" value="ECO:0007669"/>
    <property type="project" value="InterPro"/>
</dbReference>
<dbReference type="SUPFAM" id="SSF47384">
    <property type="entry name" value="Homodimeric domain of signal transducing histidine kinase"/>
    <property type="match status" value="1"/>
</dbReference>
<dbReference type="CDD" id="cd00082">
    <property type="entry name" value="HisKA"/>
    <property type="match status" value="1"/>
</dbReference>
<feature type="domain" description="Histidine kinase" evidence="13">
    <location>
        <begin position="372"/>
        <end position="591"/>
    </location>
</feature>
<evidence type="ECO:0000259" key="15">
    <source>
        <dbReference type="PROSITE" id="PS50885"/>
    </source>
</evidence>
<dbReference type="InterPro" id="IPR036890">
    <property type="entry name" value="HATPase_C_sf"/>
</dbReference>
<comment type="catalytic activity">
    <reaction evidence="1">
        <text>ATP + protein L-histidine = ADP + protein N-phospho-L-histidine.</text>
        <dbReference type="EC" id="2.7.13.3"/>
    </reaction>
</comment>
<dbReference type="Pfam" id="PF02518">
    <property type="entry name" value="HATPase_c"/>
    <property type="match status" value="1"/>
</dbReference>
<organism evidence="16 17">
    <name type="scientific">Desulfobacca acetoxidans (strain ATCC 700848 / DSM 11109 / ASRB2)</name>
    <dbReference type="NCBI Taxonomy" id="880072"/>
    <lineage>
        <taxon>Bacteria</taxon>
        <taxon>Pseudomonadati</taxon>
        <taxon>Thermodesulfobacteriota</taxon>
        <taxon>Desulfobaccia</taxon>
        <taxon>Desulfobaccales</taxon>
        <taxon>Desulfobaccaceae</taxon>
        <taxon>Desulfobacca</taxon>
    </lineage>
</organism>
<dbReference type="InterPro" id="IPR005467">
    <property type="entry name" value="His_kinase_dom"/>
</dbReference>
<dbReference type="PANTHER" id="PTHR45453">
    <property type="entry name" value="PHOSPHATE REGULON SENSOR PROTEIN PHOR"/>
    <property type="match status" value="1"/>
</dbReference>
<dbReference type="InterPro" id="IPR003594">
    <property type="entry name" value="HATPase_dom"/>
</dbReference>
<keyword evidence="12" id="KW-1133">Transmembrane helix</keyword>
<protein>
    <recommendedName>
        <fullName evidence="3">histidine kinase</fullName>
        <ecNumber evidence="3">2.7.13.3</ecNumber>
    </recommendedName>
</protein>
<dbReference type="SMART" id="SM00388">
    <property type="entry name" value="HisKA"/>
    <property type="match status" value="1"/>
</dbReference>
<keyword evidence="5" id="KW-0597">Phosphoprotein</keyword>
<dbReference type="Pfam" id="PF00512">
    <property type="entry name" value="HisKA"/>
    <property type="match status" value="1"/>
</dbReference>
<evidence type="ECO:0000256" key="12">
    <source>
        <dbReference type="SAM" id="Phobius"/>
    </source>
</evidence>
<evidence type="ECO:0000256" key="1">
    <source>
        <dbReference type="ARBA" id="ARBA00000085"/>
    </source>
</evidence>
<evidence type="ECO:0000256" key="9">
    <source>
        <dbReference type="ARBA" id="ARBA00022840"/>
    </source>
</evidence>
<proteinExistence type="predicted"/>
<evidence type="ECO:0000256" key="3">
    <source>
        <dbReference type="ARBA" id="ARBA00012438"/>
    </source>
</evidence>
<evidence type="ECO:0000256" key="4">
    <source>
        <dbReference type="ARBA" id="ARBA00022475"/>
    </source>
</evidence>
<dbReference type="GO" id="GO:0005886">
    <property type="term" value="C:plasma membrane"/>
    <property type="evidence" value="ECO:0007669"/>
    <property type="project" value="UniProtKB-SubCell"/>
</dbReference>
<dbReference type="GO" id="GO:0016036">
    <property type="term" value="P:cellular response to phosphate starvation"/>
    <property type="evidence" value="ECO:0007669"/>
    <property type="project" value="TreeGrafter"/>
</dbReference>
<dbReference type="SUPFAM" id="SSF55874">
    <property type="entry name" value="ATPase domain of HSP90 chaperone/DNA topoisomerase II/histidine kinase"/>
    <property type="match status" value="1"/>
</dbReference>
<gene>
    <name evidence="16" type="ordered locus">Desac_2637</name>
</gene>
<dbReference type="SMART" id="SM00304">
    <property type="entry name" value="HAMP"/>
    <property type="match status" value="1"/>
</dbReference>
<dbReference type="EC" id="2.7.13.3" evidence="3"/>
<evidence type="ECO:0000256" key="5">
    <source>
        <dbReference type="ARBA" id="ARBA00022553"/>
    </source>
</evidence>
<feature type="domain" description="HAMP" evidence="15">
    <location>
        <begin position="191"/>
        <end position="243"/>
    </location>
</feature>
<keyword evidence="17" id="KW-1185">Reference proteome</keyword>
<dbReference type="Gene3D" id="3.30.565.10">
    <property type="entry name" value="Histidine kinase-like ATPase, C-terminal domain"/>
    <property type="match status" value="1"/>
</dbReference>
<feature type="transmembrane region" description="Helical" evidence="12">
    <location>
        <begin position="167"/>
        <end position="189"/>
    </location>
</feature>
<evidence type="ECO:0000313" key="17">
    <source>
        <dbReference type="Proteomes" id="UP000000483"/>
    </source>
</evidence>
<dbReference type="SUPFAM" id="SSF158472">
    <property type="entry name" value="HAMP domain-like"/>
    <property type="match status" value="1"/>
</dbReference>
<evidence type="ECO:0000259" key="14">
    <source>
        <dbReference type="PROSITE" id="PS50113"/>
    </source>
</evidence>
<keyword evidence="7" id="KW-0547">Nucleotide-binding</keyword>
<dbReference type="eggNOG" id="COG5002">
    <property type="taxonomic scope" value="Bacteria"/>
</dbReference>
<keyword evidence="6" id="KW-0808">Transferase</keyword>
<keyword evidence="8 16" id="KW-0418">Kinase</keyword>
<dbReference type="OrthoDB" id="9813151at2"/>
<dbReference type="GO" id="GO:0004721">
    <property type="term" value="F:phosphoprotein phosphatase activity"/>
    <property type="evidence" value="ECO:0007669"/>
    <property type="project" value="TreeGrafter"/>
</dbReference>
<keyword evidence="12" id="KW-0812">Transmembrane</keyword>
<dbReference type="InterPro" id="IPR050351">
    <property type="entry name" value="BphY/WalK/GraS-like"/>
</dbReference>
<evidence type="ECO:0000256" key="10">
    <source>
        <dbReference type="ARBA" id="ARBA00023012"/>
    </source>
</evidence>
<dbReference type="AlphaFoldDB" id="F2NDV5"/>
<keyword evidence="11 12" id="KW-0472">Membrane</keyword>
<dbReference type="STRING" id="880072.Desac_2637"/>
<accession>F2NDV5</accession>
<dbReference type="InterPro" id="IPR004358">
    <property type="entry name" value="Sig_transdc_His_kin-like_C"/>
</dbReference>
<dbReference type="HOGENOM" id="CLU_000445_89_2_7"/>
<dbReference type="KEGG" id="dao:Desac_2637"/>
<evidence type="ECO:0000256" key="6">
    <source>
        <dbReference type="ARBA" id="ARBA00022679"/>
    </source>
</evidence>
<dbReference type="SMART" id="SM00387">
    <property type="entry name" value="HATPase_c"/>
    <property type="match status" value="1"/>
</dbReference>